<dbReference type="Pfam" id="PF09992">
    <property type="entry name" value="NAGPA"/>
    <property type="match status" value="1"/>
</dbReference>
<accession>A0A645EKX0</accession>
<dbReference type="PANTHER" id="PTHR40446:SF2">
    <property type="entry name" value="N-ACETYLGLUCOSAMINE-1-PHOSPHODIESTER ALPHA-N-ACETYLGLUCOSAMINIDASE"/>
    <property type="match status" value="1"/>
</dbReference>
<evidence type="ECO:0000259" key="1">
    <source>
        <dbReference type="Pfam" id="PF09992"/>
    </source>
</evidence>
<dbReference type="AlphaFoldDB" id="A0A645EKX0"/>
<dbReference type="InterPro" id="IPR018711">
    <property type="entry name" value="NAGPA"/>
</dbReference>
<proteinExistence type="predicted"/>
<reference evidence="2" key="1">
    <citation type="submission" date="2019-08" db="EMBL/GenBank/DDBJ databases">
        <authorList>
            <person name="Kucharzyk K."/>
            <person name="Murdoch R.W."/>
            <person name="Higgins S."/>
            <person name="Loffler F."/>
        </authorList>
    </citation>
    <scope>NUCLEOTIDE SEQUENCE</scope>
</reference>
<name>A0A645EKX0_9ZZZZ</name>
<sequence>MLLDTFVIQRAYQVVSNTNSANVIDTSQQIATSFDAETVFSDEVISTETAYVDANIRITITTYRQYDTNIYVADIYLSGIQYLSTALANNTYGRNITAKTSEIAEDNDAILAINGDYYGAQTKGYVIRNGVIYRSAASDASTEDLVIYTDGTMDIVTEGSTTAEELLADGAWQVLSFGPGLIDDGTITVSTSDEVDKAMTDNPRTAIGMIDTLHYVMVVSDGRTDESTGLTLYELATFMQSLGVTTAYNLDGGGSSTMYFNGNIINNPTTTGETISERSVSDIVYIG</sequence>
<feature type="domain" description="Phosphodiester glycosidase" evidence="1">
    <location>
        <begin position="107"/>
        <end position="286"/>
    </location>
</feature>
<protein>
    <recommendedName>
        <fullName evidence="1">Phosphodiester glycosidase domain-containing protein</fullName>
    </recommendedName>
</protein>
<comment type="caution">
    <text evidence="2">The sequence shown here is derived from an EMBL/GenBank/DDBJ whole genome shotgun (WGS) entry which is preliminary data.</text>
</comment>
<gene>
    <name evidence="2" type="ORF">SDC9_149874</name>
</gene>
<organism evidence="2">
    <name type="scientific">bioreactor metagenome</name>
    <dbReference type="NCBI Taxonomy" id="1076179"/>
    <lineage>
        <taxon>unclassified sequences</taxon>
        <taxon>metagenomes</taxon>
        <taxon>ecological metagenomes</taxon>
    </lineage>
</organism>
<evidence type="ECO:0000313" key="2">
    <source>
        <dbReference type="EMBL" id="MPN02658.1"/>
    </source>
</evidence>
<dbReference type="PANTHER" id="PTHR40446">
    <property type="entry name" value="N-ACETYLGLUCOSAMINE-1-PHOSPHODIESTER ALPHA-N-ACETYLGLUCOSAMINIDASE"/>
    <property type="match status" value="1"/>
</dbReference>
<dbReference type="EMBL" id="VSSQ01048608">
    <property type="protein sequence ID" value="MPN02658.1"/>
    <property type="molecule type" value="Genomic_DNA"/>
</dbReference>